<sequence length="302" mass="35141">MGTLEQDNKLLDKFVNKFLLIEGTGFSIDSQEKYYLQGDMDCIIDIVVKNKESICFIENKVNSSEGERQLGRYSKVLNEIKVNDNKNVYLRYCTKYYDKKDISNINFEQYRWSDVYAFLNQYKENKIIEECLEFLRGEGMSSAGDFNFQDLIVLSNINATIAKMDECLDMVKPKLTECFGKPYERDYERLKQICLNEQYVMWSENIIGDGYSEVIVGFEFRGEGKIPKVVVSLVIAKNNSEFGNITNKIKENENIFDGCVEDTSVNIYYFEKPLSDFLSSSNQNKEICEWFAKKIDIINTLK</sequence>
<proteinExistence type="predicted"/>
<dbReference type="EMBL" id="FQZB01000006">
    <property type="protein sequence ID" value="SHJ10259.1"/>
    <property type="molecule type" value="Genomic_DNA"/>
</dbReference>
<evidence type="ECO:0000313" key="2">
    <source>
        <dbReference type="Proteomes" id="UP000184310"/>
    </source>
</evidence>
<accession>A0A1M6GK21</accession>
<dbReference type="InterPro" id="IPR029470">
    <property type="entry name" value="PDDEXK_4"/>
</dbReference>
<dbReference type="RefSeq" id="WP_207649981.1">
    <property type="nucleotide sequence ID" value="NZ_FQZB01000006.1"/>
</dbReference>
<organism evidence="1 2">
    <name type="scientific">Clostridium cavendishii DSM 21758</name>
    <dbReference type="NCBI Taxonomy" id="1121302"/>
    <lineage>
        <taxon>Bacteria</taxon>
        <taxon>Bacillati</taxon>
        <taxon>Bacillota</taxon>
        <taxon>Clostridia</taxon>
        <taxon>Eubacteriales</taxon>
        <taxon>Clostridiaceae</taxon>
        <taxon>Clostridium</taxon>
    </lineage>
</organism>
<evidence type="ECO:0000313" key="1">
    <source>
        <dbReference type="EMBL" id="SHJ10259.1"/>
    </source>
</evidence>
<keyword evidence="2" id="KW-1185">Reference proteome</keyword>
<reference evidence="1 2" key="1">
    <citation type="submission" date="2016-11" db="EMBL/GenBank/DDBJ databases">
        <authorList>
            <person name="Jaros S."/>
            <person name="Januszkiewicz K."/>
            <person name="Wedrychowicz H."/>
        </authorList>
    </citation>
    <scope>NUCLEOTIDE SEQUENCE [LARGE SCALE GENOMIC DNA]</scope>
    <source>
        <strain evidence="1 2">DSM 21758</strain>
    </source>
</reference>
<gene>
    <name evidence="1" type="ORF">SAMN02745163_01310</name>
</gene>
<name>A0A1M6GK21_9CLOT</name>
<dbReference type="AlphaFoldDB" id="A0A1M6GK21"/>
<dbReference type="Pfam" id="PF14281">
    <property type="entry name" value="PDDEXK_4"/>
    <property type="match status" value="1"/>
</dbReference>
<dbReference type="Proteomes" id="UP000184310">
    <property type="component" value="Unassembled WGS sequence"/>
</dbReference>
<protein>
    <submittedName>
        <fullName evidence="1">PD-(D/E)XK nuclease superfamily protein</fullName>
    </submittedName>
</protein>